<sequence length="252" mass="27694">MSGKTLSTGTLSLRFMQNAQRAKQLKEVELERAEVKDDGQWEVSKEVKEAWRVGSGSTEMDAVIHEASYLPFLFSESSATSNSSQYSGNRPKGRRVFNKKGEEVVDESKVVPLSGESAPMPHEPSSKGRKPHPHPVSISASGSSGLRGFDQFKQFKDTKTAKQEIFDNAPVGDDLRPPPAIKSIFSAKPTSNTFLKPSGVDDPLETKPRAAMTSSPSIIEGARSKKMKRERDPVGEPSHDDTKKPKRKKKAQ</sequence>
<reference evidence="2 3" key="1">
    <citation type="journal article" date="2019" name="Nat. Ecol. Evol.">
        <title>Megaphylogeny resolves global patterns of mushroom evolution.</title>
        <authorList>
            <person name="Varga T."/>
            <person name="Krizsan K."/>
            <person name="Foldi C."/>
            <person name="Dima B."/>
            <person name="Sanchez-Garcia M."/>
            <person name="Sanchez-Ramirez S."/>
            <person name="Szollosi G.J."/>
            <person name="Szarkandi J.G."/>
            <person name="Papp V."/>
            <person name="Albert L."/>
            <person name="Andreopoulos W."/>
            <person name="Angelini C."/>
            <person name="Antonin V."/>
            <person name="Barry K.W."/>
            <person name="Bougher N.L."/>
            <person name="Buchanan P."/>
            <person name="Buyck B."/>
            <person name="Bense V."/>
            <person name="Catcheside P."/>
            <person name="Chovatia M."/>
            <person name="Cooper J."/>
            <person name="Damon W."/>
            <person name="Desjardin D."/>
            <person name="Finy P."/>
            <person name="Geml J."/>
            <person name="Haridas S."/>
            <person name="Hughes K."/>
            <person name="Justo A."/>
            <person name="Karasinski D."/>
            <person name="Kautmanova I."/>
            <person name="Kiss B."/>
            <person name="Kocsube S."/>
            <person name="Kotiranta H."/>
            <person name="LaButti K.M."/>
            <person name="Lechner B.E."/>
            <person name="Liimatainen K."/>
            <person name="Lipzen A."/>
            <person name="Lukacs Z."/>
            <person name="Mihaltcheva S."/>
            <person name="Morgado L.N."/>
            <person name="Niskanen T."/>
            <person name="Noordeloos M.E."/>
            <person name="Ohm R.A."/>
            <person name="Ortiz-Santana B."/>
            <person name="Ovrebo C."/>
            <person name="Racz N."/>
            <person name="Riley R."/>
            <person name="Savchenko A."/>
            <person name="Shiryaev A."/>
            <person name="Soop K."/>
            <person name="Spirin V."/>
            <person name="Szebenyi C."/>
            <person name="Tomsovsky M."/>
            <person name="Tulloss R.E."/>
            <person name="Uehling J."/>
            <person name="Grigoriev I.V."/>
            <person name="Vagvolgyi C."/>
            <person name="Papp T."/>
            <person name="Martin F.M."/>
            <person name="Miettinen O."/>
            <person name="Hibbett D.S."/>
            <person name="Nagy L.G."/>
        </authorList>
    </citation>
    <scope>NUCLEOTIDE SEQUENCE [LARGE SCALE GENOMIC DNA]</scope>
    <source>
        <strain evidence="2 3">CBS 166.37</strain>
    </source>
</reference>
<evidence type="ECO:0000313" key="2">
    <source>
        <dbReference type="EMBL" id="TFK36063.1"/>
    </source>
</evidence>
<organism evidence="2 3">
    <name type="scientific">Crucibulum laeve</name>
    <dbReference type="NCBI Taxonomy" id="68775"/>
    <lineage>
        <taxon>Eukaryota</taxon>
        <taxon>Fungi</taxon>
        <taxon>Dikarya</taxon>
        <taxon>Basidiomycota</taxon>
        <taxon>Agaricomycotina</taxon>
        <taxon>Agaricomycetes</taxon>
        <taxon>Agaricomycetidae</taxon>
        <taxon>Agaricales</taxon>
        <taxon>Agaricineae</taxon>
        <taxon>Nidulariaceae</taxon>
        <taxon>Crucibulum</taxon>
    </lineage>
</organism>
<feature type="compositionally biased region" description="Polar residues" evidence="1">
    <location>
        <begin position="77"/>
        <end position="88"/>
    </location>
</feature>
<feature type="compositionally biased region" description="Basic and acidic residues" evidence="1">
    <location>
        <begin position="229"/>
        <end position="243"/>
    </location>
</feature>
<proteinExistence type="predicted"/>
<evidence type="ECO:0000313" key="3">
    <source>
        <dbReference type="Proteomes" id="UP000308652"/>
    </source>
</evidence>
<name>A0A5C3LUH7_9AGAR</name>
<protein>
    <submittedName>
        <fullName evidence="2">Uncharacterized protein</fullName>
    </submittedName>
</protein>
<accession>A0A5C3LUH7</accession>
<dbReference type="OrthoDB" id="3251271at2759"/>
<dbReference type="Proteomes" id="UP000308652">
    <property type="component" value="Unassembled WGS sequence"/>
</dbReference>
<feature type="compositionally biased region" description="Basic and acidic residues" evidence="1">
    <location>
        <begin position="99"/>
        <end position="109"/>
    </location>
</feature>
<feature type="region of interest" description="Disordered" evidence="1">
    <location>
        <begin position="77"/>
        <end position="150"/>
    </location>
</feature>
<dbReference type="AlphaFoldDB" id="A0A5C3LUH7"/>
<feature type="region of interest" description="Disordered" evidence="1">
    <location>
        <begin position="166"/>
        <end position="252"/>
    </location>
</feature>
<dbReference type="EMBL" id="ML213616">
    <property type="protein sequence ID" value="TFK36063.1"/>
    <property type="molecule type" value="Genomic_DNA"/>
</dbReference>
<keyword evidence="3" id="KW-1185">Reference proteome</keyword>
<gene>
    <name evidence="2" type="ORF">BDQ12DRAFT_699775</name>
</gene>
<evidence type="ECO:0000256" key="1">
    <source>
        <dbReference type="SAM" id="MobiDB-lite"/>
    </source>
</evidence>